<dbReference type="InterPro" id="IPR008979">
    <property type="entry name" value="Galactose-bd-like_sf"/>
</dbReference>
<keyword evidence="4" id="KW-0732">Signal</keyword>
<dbReference type="Proteomes" id="UP001301350">
    <property type="component" value="Unassembled WGS sequence"/>
</dbReference>
<dbReference type="GO" id="GO:0005975">
    <property type="term" value="P:carbohydrate metabolic process"/>
    <property type="evidence" value="ECO:0007669"/>
    <property type="project" value="InterPro"/>
</dbReference>
<dbReference type="InterPro" id="IPR001944">
    <property type="entry name" value="Glycoside_Hdrlase_35"/>
</dbReference>
<evidence type="ECO:0000259" key="10">
    <source>
        <dbReference type="Pfam" id="PF21467"/>
    </source>
</evidence>
<dbReference type="FunFam" id="3.20.20.80:FF:000006">
    <property type="entry name" value="Beta-galactosidase"/>
    <property type="match status" value="1"/>
</dbReference>
<feature type="domain" description="Beta-galactosidase galactose-binding" evidence="10">
    <location>
        <begin position="625"/>
        <end position="716"/>
    </location>
</feature>
<evidence type="ECO:0000256" key="5">
    <source>
        <dbReference type="ARBA" id="ARBA00022801"/>
    </source>
</evidence>
<evidence type="ECO:0000256" key="1">
    <source>
        <dbReference type="ARBA" id="ARBA00001412"/>
    </source>
</evidence>
<evidence type="ECO:0000256" key="7">
    <source>
        <dbReference type="RuleBase" id="RU000675"/>
    </source>
</evidence>
<accession>A0AAV9IU11</accession>
<dbReference type="InterPro" id="IPR017853">
    <property type="entry name" value="GH"/>
</dbReference>
<keyword evidence="6 7" id="KW-0326">Glycosidase</keyword>
<dbReference type="Gene3D" id="3.20.20.80">
    <property type="entry name" value="Glycosidases"/>
    <property type="match status" value="1"/>
</dbReference>
<name>A0AAV9IU11_CYACA</name>
<gene>
    <name evidence="11" type="ORF">CDCA_CDCA05G1681</name>
</gene>
<feature type="domain" description="Glycoside hydrolase 35 catalytic" evidence="9">
    <location>
        <begin position="17"/>
        <end position="347"/>
    </location>
</feature>
<dbReference type="SUPFAM" id="SSF51445">
    <property type="entry name" value="(Trans)glycosidases"/>
    <property type="match status" value="1"/>
</dbReference>
<sequence length="753" mass="85007">MAALGAPRRVEYTGDSLRIDGTPFFMLSGSVHYPRSHPSLWPVIFRAMRRDRLNTVDTYVFWNEHEAGRPSADSAVTADFDGPRDLVRFIRCAWLHHLNVVLRIGPYVCAEVNYGGFPWWLRDQRGGDGGGGAADATPIRFRTFHPTFCAQVERWLHRLVEETLRPAQLFAPQGGPIILVQLENEYAMVAERYGAAGQQYLDWVASLQKGLGFGVPLIMCLGASASHSDAVIETINAFYAHQQVDQHRRQHATDRQPLLWTECWTGWYDVWGAPHHRRDARDLAYAVIRFWAAGGSGVNYYMYFGGTNLRRQNTMYLQATSYDYDAPLNEYAIETTKSRHLRRLHDALLPYVDPLRGVLDVSRLHLEVDEERRRVVVYERATRRLLFDSAEVRTVLRTELVPARPVEYFEALACDWQWFMRHEVPRFERELPPDTGLAQLPDIVAASADSTDYAWYRLRCPEAAPGNSVLRLGVADYGQVWRQAVRQHTHGAAPQWMASGPNSPFEDRFVNDWNATEHGYGSIEIGEVCCECEYVVLVSSLGMVKGDWQLPPGGNMADERKALLWARYTTGRDGAERDALVTGFTVGLRGERHAGVLSGDADEFPFTWTSASRSPTGALRAEAWPRWYRVALALPPPDAAENKGAVIDLDGTGLEKGWLYMNGHPCGRHWDIVGTAPKNGFLLQPSEDGRPAPVEQEPAGTPTQRRYYVPEWCLQPDGHDNVLVVFDEGGGRQLPLDLGRIRVYRAKMVVDKE</sequence>
<dbReference type="EMBL" id="JANCYW010000005">
    <property type="protein sequence ID" value="KAK4535656.1"/>
    <property type="molecule type" value="Genomic_DNA"/>
</dbReference>
<dbReference type="Pfam" id="PF21467">
    <property type="entry name" value="BetaGal_gal-bd"/>
    <property type="match status" value="1"/>
</dbReference>
<dbReference type="InterPro" id="IPR048913">
    <property type="entry name" value="BetaGal_gal-bd"/>
</dbReference>
<comment type="similarity">
    <text evidence="2 8">Belongs to the glycosyl hydrolase 35 family.</text>
</comment>
<comment type="caution">
    <text evidence="11">The sequence shown here is derived from an EMBL/GenBank/DDBJ whole genome shotgun (WGS) entry which is preliminary data.</text>
</comment>
<evidence type="ECO:0000259" key="9">
    <source>
        <dbReference type="Pfam" id="PF01301"/>
    </source>
</evidence>
<proteinExistence type="inferred from homology"/>
<comment type="catalytic activity">
    <reaction evidence="1 7">
        <text>Hydrolysis of terminal non-reducing beta-D-galactose residues in beta-D-galactosides.</text>
        <dbReference type="EC" id="3.2.1.23"/>
    </reaction>
</comment>
<evidence type="ECO:0000313" key="11">
    <source>
        <dbReference type="EMBL" id="KAK4535656.1"/>
    </source>
</evidence>
<dbReference type="PROSITE" id="PS01182">
    <property type="entry name" value="GLYCOSYL_HYDROL_F35"/>
    <property type="match status" value="1"/>
</dbReference>
<dbReference type="PANTHER" id="PTHR23421">
    <property type="entry name" value="BETA-GALACTOSIDASE RELATED"/>
    <property type="match status" value="1"/>
</dbReference>
<dbReference type="InterPro" id="IPR031330">
    <property type="entry name" value="Gly_Hdrlase_35_cat"/>
</dbReference>
<dbReference type="AlphaFoldDB" id="A0AAV9IU11"/>
<organism evidence="11 12">
    <name type="scientific">Cyanidium caldarium</name>
    <name type="common">Red alga</name>
    <dbReference type="NCBI Taxonomy" id="2771"/>
    <lineage>
        <taxon>Eukaryota</taxon>
        <taxon>Rhodophyta</taxon>
        <taxon>Bangiophyceae</taxon>
        <taxon>Cyanidiales</taxon>
        <taxon>Cyanidiaceae</taxon>
        <taxon>Cyanidium</taxon>
    </lineage>
</organism>
<keyword evidence="12" id="KW-1185">Reference proteome</keyword>
<reference evidence="11 12" key="1">
    <citation type="submission" date="2022-07" db="EMBL/GenBank/DDBJ databases">
        <title>Genome-wide signatures of adaptation to extreme environments.</title>
        <authorList>
            <person name="Cho C.H."/>
            <person name="Yoon H.S."/>
        </authorList>
    </citation>
    <scope>NUCLEOTIDE SEQUENCE [LARGE SCALE GENOMIC DNA]</scope>
    <source>
        <strain evidence="11 12">DBV 063 E5</strain>
    </source>
</reference>
<protein>
    <recommendedName>
        <fullName evidence="3 7">Beta-galactosidase</fullName>
        <ecNumber evidence="3 7">3.2.1.23</ecNumber>
    </recommendedName>
</protein>
<evidence type="ECO:0000256" key="3">
    <source>
        <dbReference type="ARBA" id="ARBA00012756"/>
    </source>
</evidence>
<dbReference type="Pfam" id="PF01301">
    <property type="entry name" value="Glyco_hydro_35"/>
    <property type="match status" value="1"/>
</dbReference>
<evidence type="ECO:0000256" key="8">
    <source>
        <dbReference type="RuleBase" id="RU003679"/>
    </source>
</evidence>
<evidence type="ECO:0000256" key="4">
    <source>
        <dbReference type="ARBA" id="ARBA00022729"/>
    </source>
</evidence>
<dbReference type="PRINTS" id="PR00742">
    <property type="entry name" value="GLHYDRLASE35"/>
</dbReference>
<dbReference type="EC" id="3.2.1.23" evidence="3 7"/>
<dbReference type="InterPro" id="IPR019801">
    <property type="entry name" value="Glyco_hydro_35_CS"/>
</dbReference>
<dbReference type="GO" id="GO:0004565">
    <property type="term" value="F:beta-galactosidase activity"/>
    <property type="evidence" value="ECO:0007669"/>
    <property type="project" value="UniProtKB-EC"/>
</dbReference>
<evidence type="ECO:0000313" key="12">
    <source>
        <dbReference type="Proteomes" id="UP001301350"/>
    </source>
</evidence>
<evidence type="ECO:0000256" key="2">
    <source>
        <dbReference type="ARBA" id="ARBA00009809"/>
    </source>
</evidence>
<evidence type="ECO:0000256" key="6">
    <source>
        <dbReference type="ARBA" id="ARBA00023295"/>
    </source>
</evidence>
<keyword evidence="5 7" id="KW-0378">Hydrolase</keyword>
<dbReference type="SUPFAM" id="SSF49785">
    <property type="entry name" value="Galactose-binding domain-like"/>
    <property type="match status" value="1"/>
</dbReference>